<dbReference type="InterPro" id="IPR036513">
    <property type="entry name" value="STAS_dom_sf"/>
</dbReference>
<name>A0ABQ2ZFI0_9ACTN</name>
<evidence type="ECO:0000259" key="1">
    <source>
        <dbReference type="PROSITE" id="PS50801"/>
    </source>
</evidence>
<dbReference type="InterPro" id="IPR002645">
    <property type="entry name" value="STAS_dom"/>
</dbReference>
<organism evidence="3 4">
    <name type="scientific">Streptomyces djakartensis</name>
    <dbReference type="NCBI Taxonomy" id="68193"/>
    <lineage>
        <taxon>Bacteria</taxon>
        <taxon>Bacillati</taxon>
        <taxon>Actinomycetota</taxon>
        <taxon>Actinomycetes</taxon>
        <taxon>Kitasatosporales</taxon>
        <taxon>Streptomycetaceae</taxon>
        <taxon>Streptomyces</taxon>
    </lineage>
</organism>
<accession>A0ABQ2ZFI0</accession>
<evidence type="ECO:0000259" key="2">
    <source>
        <dbReference type="PROSITE" id="PS50921"/>
    </source>
</evidence>
<dbReference type="Pfam" id="PF03861">
    <property type="entry name" value="ANTAR"/>
    <property type="match status" value="1"/>
</dbReference>
<protein>
    <recommendedName>
        <fullName evidence="5">ANTAR domain-containing protein</fullName>
    </recommendedName>
</protein>
<feature type="domain" description="ANTAR" evidence="2">
    <location>
        <begin position="116"/>
        <end position="177"/>
    </location>
</feature>
<feature type="domain" description="STAS" evidence="1">
    <location>
        <begin position="12"/>
        <end position="110"/>
    </location>
</feature>
<evidence type="ECO:0000313" key="3">
    <source>
        <dbReference type="EMBL" id="GGY13424.1"/>
    </source>
</evidence>
<dbReference type="SUPFAM" id="SSF52172">
    <property type="entry name" value="CheY-like"/>
    <property type="match status" value="1"/>
</dbReference>
<dbReference type="InterPro" id="IPR036388">
    <property type="entry name" value="WH-like_DNA-bd_sf"/>
</dbReference>
<evidence type="ECO:0008006" key="5">
    <source>
        <dbReference type="Google" id="ProtNLM"/>
    </source>
</evidence>
<dbReference type="Gene3D" id="1.10.10.10">
    <property type="entry name" value="Winged helix-like DNA-binding domain superfamily/Winged helix DNA-binding domain"/>
    <property type="match status" value="1"/>
</dbReference>
<dbReference type="SUPFAM" id="SSF52091">
    <property type="entry name" value="SpoIIaa-like"/>
    <property type="match status" value="1"/>
</dbReference>
<comment type="caution">
    <text evidence="3">The sequence shown here is derived from an EMBL/GenBank/DDBJ whole genome shotgun (WGS) entry which is preliminary data.</text>
</comment>
<dbReference type="Gene3D" id="3.30.750.24">
    <property type="entry name" value="STAS domain"/>
    <property type="match status" value="1"/>
</dbReference>
<dbReference type="SMART" id="SM01012">
    <property type="entry name" value="ANTAR"/>
    <property type="match status" value="1"/>
</dbReference>
<dbReference type="Proteomes" id="UP000653308">
    <property type="component" value="Unassembled WGS sequence"/>
</dbReference>
<proteinExistence type="predicted"/>
<sequence>MCAERAELTPRGELVNGCTEALARTLAELPHTITRVDLDMGDVHFMDTAGLQFLDVLTDFGRQRSLTITTTNWNGQPLRILELAGLDTSDPLRSATHQGAPALGSSVVSLERAERLHVLQEEVEQLRQAIASRPVIDQARGILMAIHGCTSDEAWHILRETSQLSNTKLRDVAAAVTASAETNGPPPPPELRTALQRAIARRQG</sequence>
<dbReference type="PROSITE" id="PS50801">
    <property type="entry name" value="STAS"/>
    <property type="match status" value="1"/>
</dbReference>
<dbReference type="EMBL" id="BMWE01000004">
    <property type="protein sequence ID" value="GGY13424.1"/>
    <property type="molecule type" value="Genomic_DNA"/>
</dbReference>
<dbReference type="Pfam" id="PF01740">
    <property type="entry name" value="STAS"/>
    <property type="match status" value="1"/>
</dbReference>
<reference evidence="4" key="1">
    <citation type="journal article" date="2019" name="Int. J. Syst. Evol. Microbiol.">
        <title>The Global Catalogue of Microorganisms (GCM) 10K type strain sequencing project: providing services to taxonomists for standard genome sequencing and annotation.</title>
        <authorList>
            <consortium name="The Broad Institute Genomics Platform"/>
            <consortium name="The Broad Institute Genome Sequencing Center for Infectious Disease"/>
            <person name="Wu L."/>
            <person name="Ma J."/>
        </authorList>
    </citation>
    <scope>NUCLEOTIDE SEQUENCE [LARGE SCALE GENOMIC DNA]</scope>
    <source>
        <strain evidence="4">JCM 4957</strain>
    </source>
</reference>
<dbReference type="PROSITE" id="PS50921">
    <property type="entry name" value="ANTAR"/>
    <property type="match status" value="1"/>
</dbReference>
<dbReference type="InterPro" id="IPR005561">
    <property type="entry name" value="ANTAR"/>
</dbReference>
<dbReference type="CDD" id="cd07043">
    <property type="entry name" value="STAS_anti-anti-sigma_factors"/>
    <property type="match status" value="1"/>
</dbReference>
<keyword evidence="4" id="KW-1185">Reference proteome</keyword>
<evidence type="ECO:0000313" key="4">
    <source>
        <dbReference type="Proteomes" id="UP000653308"/>
    </source>
</evidence>
<dbReference type="InterPro" id="IPR011006">
    <property type="entry name" value="CheY-like_superfamily"/>
</dbReference>
<gene>
    <name evidence="3" type="ORF">GCM10010384_18960</name>
</gene>